<comment type="caution">
    <text evidence="2">The sequence shown here is derived from an EMBL/GenBank/DDBJ whole genome shotgun (WGS) entry which is preliminary data.</text>
</comment>
<name>A0ABQ8TTT1_PERAM</name>
<organism evidence="2 3">
    <name type="scientific">Periplaneta americana</name>
    <name type="common">American cockroach</name>
    <name type="synonym">Blatta americana</name>
    <dbReference type="NCBI Taxonomy" id="6978"/>
    <lineage>
        <taxon>Eukaryota</taxon>
        <taxon>Metazoa</taxon>
        <taxon>Ecdysozoa</taxon>
        <taxon>Arthropoda</taxon>
        <taxon>Hexapoda</taxon>
        <taxon>Insecta</taxon>
        <taxon>Pterygota</taxon>
        <taxon>Neoptera</taxon>
        <taxon>Polyneoptera</taxon>
        <taxon>Dictyoptera</taxon>
        <taxon>Blattodea</taxon>
        <taxon>Blattoidea</taxon>
        <taxon>Blattidae</taxon>
        <taxon>Blattinae</taxon>
        <taxon>Periplaneta</taxon>
    </lineage>
</organism>
<evidence type="ECO:0000259" key="1">
    <source>
        <dbReference type="Pfam" id="PF21149"/>
    </source>
</evidence>
<dbReference type="Proteomes" id="UP001148838">
    <property type="component" value="Unassembled WGS sequence"/>
</dbReference>
<dbReference type="Pfam" id="PF21149">
    <property type="entry name" value="FAS_pseudo-KR"/>
    <property type="match status" value="1"/>
</dbReference>
<evidence type="ECO:0000313" key="3">
    <source>
        <dbReference type="Proteomes" id="UP001148838"/>
    </source>
</evidence>
<keyword evidence="3" id="KW-1185">Reference proteome</keyword>
<accession>A0ABQ8TTT1</accession>
<dbReference type="EMBL" id="JAJSOF020000003">
    <property type="protein sequence ID" value="KAJ4448695.1"/>
    <property type="molecule type" value="Genomic_DNA"/>
</dbReference>
<feature type="domain" description="Fatty acid synthase pseudo-KR" evidence="1">
    <location>
        <begin position="56"/>
        <end position="104"/>
    </location>
</feature>
<protein>
    <recommendedName>
        <fullName evidence="1">Fatty acid synthase pseudo-KR domain-containing protein</fullName>
    </recommendedName>
</protein>
<proteinExistence type="predicted"/>
<dbReference type="InterPro" id="IPR049391">
    <property type="entry name" value="FAS_pseudo-KR"/>
</dbReference>
<evidence type="ECO:0000313" key="2">
    <source>
        <dbReference type="EMBL" id="KAJ4448695.1"/>
    </source>
</evidence>
<reference evidence="2 3" key="1">
    <citation type="journal article" date="2022" name="Allergy">
        <title>Genome assembly and annotation of Periplaneta americana reveal a comprehensive cockroach allergen profile.</title>
        <authorList>
            <person name="Wang L."/>
            <person name="Xiong Q."/>
            <person name="Saelim N."/>
            <person name="Wang L."/>
            <person name="Nong W."/>
            <person name="Wan A.T."/>
            <person name="Shi M."/>
            <person name="Liu X."/>
            <person name="Cao Q."/>
            <person name="Hui J.H.L."/>
            <person name="Sookrung N."/>
            <person name="Leung T.F."/>
            <person name="Tungtrongchitr A."/>
            <person name="Tsui S.K.W."/>
        </authorList>
    </citation>
    <scope>NUCLEOTIDE SEQUENCE [LARGE SCALE GENOMIC DNA]</scope>
    <source>
        <strain evidence="2">PWHHKU_190912</strain>
    </source>
</reference>
<dbReference type="Gene3D" id="3.40.50.720">
    <property type="entry name" value="NAD(P)-binding Rossmann-like Domain"/>
    <property type="match status" value="1"/>
</dbReference>
<sequence length="105" mass="11543">MLNQLKELNCCKILYVKVLSFTGVQNSIPSPALTMWLLSQRRVVSDRAVISISSDDYSWLPQLQTTLSSSSDSQIVLVSQGDPLSGILGLVNCVSKEPGCDHVRY</sequence>
<gene>
    <name evidence="2" type="ORF">ANN_00085</name>
</gene>